<proteinExistence type="predicted"/>
<name>A0A834MY12_VESGE</name>
<keyword evidence="2" id="KW-1185">Reference proteome</keyword>
<dbReference type="EMBL" id="JACSDZ010000013">
    <property type="protein sequence ID" value="KAF7388685.1"/>
    <property type="molecule type" value="Genomic_DNA"/>
</dbReference>
<evidence type="ECO:0000313" key="2">
    <source>
        <dbReference type="Proteomes" id="UP000617340"/>
    </source>
</evidence>
<organism evidence="1 2">
    <name type="scientific">Vespula germanica</name>
    <name type="common">German yellow jacket</name>
    <name type="synonym">Paravespula germanica</name>
    <dbReference type="NCBI Taxonomy" id="30212"/>
    <lineage>
        <taxon>Eukaryota</taxon>
        <taxon>Metazoa</taxon>
        <taxon>Ecdysozoa</taxon>
        <taxon>Arthropoda</taxon>
        <taxon>Hexapoda</taxon>
        <taxon>Insecta</taxon>
        <taxon>Pterygota</taxon>
        <taxon>Neoptera</taxon>
        <taxon>Endopterygota</taxon>
        <taxon>Hymenoptera</taxon>
        <taxon>Apocrita</taxon>
        <taxon>Aculeata</taxon>
        <taxon>Vespoidea</taxon>
        <taxon>Vespidae</taxon>
        <taxon>Vespinae</taxon>
        <taxon>Vespula</taxon>
    </lineage>
</organism>
<accession>A0A834MY12</accession>
<gene>
    <name evidence="1" type="ORF">HZH68_012627</name>
</gene>
<dbReference type="AlphaFoldDB" id="A0A834MY12"/>
<dbReference type="Proteomes" id="UP000617340">
    <property type="component" value="Unassembled WGS sequence"/>
</dbReference>
<sequence>MSKMHWKFSVAMEATMFIDGYASSQISTASQIAFRFTQRFSQINKEENSLMKSTVLFLDSGWSRNKTDTTFVVLGSSPFLKSIMTTSLYFTSFFFKRKEKFLQEKQSNIKKILRIAEDTHICVNSNYIISFLHASNILKLTLFTLMNRSNENKEFYWNNLSNCFDSSLETNSRDSSEDNELISQKWRHIWNNEKPNVNMISTIHSARLIKFNNINRKSAVPVQKPKSIIYYNKWKGIDCADQYFL</sequence>
<reference evidence="1" key="1">
    <citation type="journal article" date="2020" name="G3 (Bethesda)">
        <title>High-Quality Assemblies for Three Invasive Social Wasps from the &lt;i&gt;Vespula&lt;/i&gt; Genus.</title>
        <authorList>
            <person name="Harrop T.W.R."/>
            <person name="Guhlin J."/>
            <person name="McLaughlin G.M."/>
            <person name="Permina E."/>
            <person name="Stockwell P."/>
            <person name="Gilligan J."/>
            <person name="Le Lec M.F."/>
            <person name="Gruber M.A.M."/>
            <person name="Quinn O."/>
            <person name="Lovegrove M."/>
            <person name="Duncan E.J."/>
            <person name="Remnant E.J."/>
            <person name="Van Eeckhoven J."/>
            <person name="Graham B."/>
            <person name="Knapp R.A."/>
            <person name="Langford K.W."/>
            <person name="Kronenberg Z."/>
            <person name="Press M.O."/>
            <person name="Eacker S.M."/>
            <person name="Wilson-Rankin E.E."/>
            <person name="Purcell J."/>
            <person name="Lester P.J."/>
            <person name="Dearden P.K."/>
        </authorList>
    </citation>
    <scope>NUCLEOTIDE SEQUENCE</scope>
    <source>
        <strain evidence="1">Linc-1</strain>
    </source>
</reference>
<evidence type="ECO:0000313" key="1">
    <source>
        <dbReference type="EMBL" id="KAF7388685.1"/>
    </source>
</evidence>
<comment type="caution">
    <text evidence="1">The sequence shown here is derived from an EMBL/GenBank/DDBJ whole genome shotgun (WGS) entry which is preliminary data.</text>
</comment>
<protein>
    <submittedName>
        <fullName evidence="1">Uncharacterized protein</fullName>
    </submittedName>
</protein>